<keyword evidence="3" id="KW-1185">Reference proteome</keyword>
<comment type="caution">
    <text evidence="2">The sequence shown here is derived from an EMBL/GenBank/DDBJ whole genome shotgun (WGS) entry which is preliminary data.</text>
</comment>
<dbReference type="PROSITE" id="PS51444">
    <property type="entry name" value="FH2"/>
    <property type="match status" value="1"/>
</dbReference>
<accession>A0ABR2K625</accession>
<sequence length="153" mass="17539">MELLKGRFRNAGVPIKKLETDEEGDENSKAKPKAKAIITLLGQERKKNVVLFVSHFKMKPEEILDKVRSLNLSLSSLLDTLKSVTPTDEEFSFYKDFKGNANQLSNTDNFFRLVGLFTRSVFINSIEILNLKLEGKKNIDKTIMDLLTFRIRD</sequence>
<dbReference type="EMBL" id="JAPFFF010000007">
    <property type="protein sequence ID" value="KAK8886559.1"/>
    <property type="molecule type" value="Genomic_DNA"/>
</dbReference>
<reference evidence="2 3" key="1">
    <citation type="submission" date="2024-04" db="EMBL/GenBank/DDBJ databases">
        <title>Tritrichomonas musculus Genome.</title>
        <authorList>
            <person name="Alves-Ferreira E."/>
            <person name="Grigg M."/>
            <person name="Lorenzi H."/>
            <person name="Galac M."/>
        </authorList>
    </citation>
    <scope>NUCLEOTIDE SEQUENCE [LARGE SCALE GENOMIC DNA]</scope>
    <source>
        <strain evidence="2 3">EAF2021</strain>
    </source>
</reference>
<dbReference type="Proteomes" id="UP001470230">
    <property type="component" value="Unassembled WGS sequence"/>
</dbReference>
<evidence type="ECO:0000313" key="2">
    <source>
        <dbReference type="EMBL" id="KAK8886559.1"/>
    </source>
</evidence>
<evidence type="ECO:0000259" key="1">
    <source>
        <dbReference type="PROSITE" id="PS51444"/>
    </source>
</evidence>
<dbReference type="InterPro" id="IPR042201">
    <property type="entry name" value="FH2_Formin_sf"/>
</dbReference>
<dbReference type="SUPFAM" id="SSF101447">
    <property type="entry name" value="Formin homology 2 domain (FH2 domain)"/>
    <property type="match status" value="1"/>
</dbReference>
<protein>
    <recommendedName>
        <fullName evidence="1">FH2 domain-containing protein</fullName>
    </recommendedName>
</protein>
<feature type="domain" description="FH2" evidence="1">
    <location>
        <begin position="1"/>
        <end position="153"/>
    </location>
</feature>
<organism evidence="2 3">
    <name type="scientific">Tritrichomonas musculus</name>
    <dbReference type="NCBI Taxonomy" id="1915356"/>
    <lineage>
        <taxon>Eukaryota</taxon>
        <taxon>Metamonada</taxon>
        <taxon>Parabasalia</taxon>
        <taxon>Tritrichomonadida</taxon>
        <taxon>Tritrichomonadidae</taxon>
        <taxon>Tritrichomonas</taxon>
    </lineage>
</organism>
<evidence type="ECO:0000313" key="3">
    <source>
        <dbReference type="Proteomes" id="UP001470230"/>
    </source>
</evidence>
<gene>
    <name evidence="2" type="ORF">M9Y10_042023</name>
</gene>
<proteinExistence type="predicted"/>
<dbReference type="Gene3D" id="1.20.58.2220">
    <property type="entry name" value="Formin, FH2 domain"/>
    <property type="match status" value="1"/>
</dbReference>
<name>A0ABR2K625_9EUKA</name>
<dbReference type="InterPro" id="IPR015425">
    <property type="entry name" value="FH2_Formin"/>
</dbReference>
<dbReference type="Pfam" id="PF02181">
    <property type="entry name" value="FH2"/>
    <property type="match status" value="1"/>
</dbReference>